<dbReference type="EMBL" id="FOSP01000043">
    <property type="protein sequence ID" value="SFL21800.1"/>
    <property type="molecule type" value="Genomic_DNA"/>
</dbReference>
<evidence type="ECO:0000313" key="2">
    <source>
        <dbReference type="Proteomes" id="UP000199533"/>
    </source>
</evidence>
<dbReference type="OrthoDB" id="3402988at2"/>
<evidence type="ECO:0000313" key="1">
    <source>
        <dbReference type="EMBL" id="SFL21800.1"/>
    </source>
</evidence>
<organism evidence="1 2">
    <name type="scientific">Nitrosomonas aestuarii</name>
    <dbReference type="NCBI Taxonomy" id="52441"/>
    <lineage>
        <taxon>Bacteria</taxon>
        <taxon>Pseudomonadati</taxon>
        <taxon>Pseudomonadota</taxon>
        <taxon>Betaproteobacteria</taxon>
        <taxon>Nitrosomonadales</taxon>
        <taxon>Nitrosomonadaceae</taxon>
        <taxon>Nitrosomonas</taxon>
    </lineage>
</organism>
<sequence>MWSELRSWNRGKNIRSLREAVRKRQLLILTGTGVSIQLAKPIHDQLRNDRYKKVEAYLSWTGLIENGYENEDLKNGFINYPQKDHEKRNKSWTKNKEIFNRKKNSKEEYATEKLLELAQPLQDSLFFSDWIKTIFKDEGLQTVANYSLAAAIDSLRIPVLTTNYDDLLSIALKKEAINYHTNNDLYELLKDEILVSGEKSYVYHIHGHYSSSKSIVFSQKSYNEIIQNLRKTFKQVEKETAVFSVRNLLFIGIGAGGSDPHWQLIFSNINELGLAGNIYWLVHQTELNWINNNLHQNFKDIKNFKKIIEKIKLISFQEYEHLPLLLLSLRDWSIPNSEGALRLYTENPIIPDKIELNNELFSDSLDCKKTMLLRVSGPGGAGKTTFASKMLNLKFSKDLHSYCYWSFNSQGYKPSNKFHEIPQASSKLFFRESLLRLGLDDRAMFIWITLFLSTRKEINISTQLQLVDAYKSIVARWKNQNEWTHNNKRNKLDTIFKEFFEKQYGERAELLHFLLVQGPFVLVLDGLEPLQAGGSIANENHPTAEVIDKEIQLFLSMAVDKAFLKDDSGSIDLSKLLIVITSRYKPTFSASENNHLIKDLVVWGVELPGNITESRINTSDDAKEKAMNFAYQRKLFIIIDEKKYVSPLMIDILKKLLNFEQHLENNNIDKLIENITSNTKIKTNRYESLHSHVELVTRLFLELPGTSGTLKKCQYLMKLLGHFDYAVTKHQLLLLLKLRDIEDKLDFNPSAAEGLLTVYYGEGGEIKACDLHPLVRNTVSEWLKLADYCLYTKTQKTIAENIVVEKKPDDVDITHDNLLLAFRQAKHYIQAECYDNAQEVFELMIQGVDFVAGNRFGMHAEILSLLYHFYPNGWNDGIYNNSSEVKDEWAMKVNKAAANSLMSTGKPRIALELEEKTTAFYKNRLRKHSNGFSFESTIMYRKFVEGFLDSIVRQIDTATYSGQFDRAVQVGEEALENISYFQEILLPIKFPDSDEILPMNYHFWQEVVNGKCGYTYSWKAMLSKRPDDYVRKSENYFQEADKYFIEYLQWREALNTQYRNIKIRDYYTLPHIIWRERYDSLKLRIMNWEKKDENHRFSKQIDSRLKQFEGEGENKTRIAYHTLNLVNKSVYEFCSAMSKNRGIEDGRTKSILLEFKENINKARKEAVVAKKINFELYALTSALWHLTKYTLSGYLNKENKAVIESFDDFLNSCREILKTNEYNCYELLCDHLEHRFNAIS</sequence>
<protein>
    <submittedName>
        <fullName evidence="1">SIR2-like domain-containing protein</fullName>
    </submittedName>
</protein>
<keyword evidence="2" id="KW-1185">Reference proteome</keyword>
<dbReference type="STRING" id="52441.SAMN05216302_104322"/>
<reference evidence="2" key="1">
    <citation type="submission" date="2016-10" db="EMBL/GenBank/DDBJ databases">
        <authorList>
            <person name="Varghese N."/>
            <person name="Submissions S."/>
        </authorList>
    </citation>
    <scope>NUCLEOTIDE SEQUENCE [LARGE SCALE GENOMIC DNA]</scope>
    <source>
        <strain evidence="2">Nm69</strain>
    </source>
</reference>
<dbReference type="Pfam" id="PF13289">
    <property type="entry name" value="SIR2_2"/>
    <property type="match status" value="1"/>
</dbReference>
<dbReference type="InterPro" id="IPR027417">
    <property type="entry name" value="P-loop_NTPase"/>
</dbReference>
<accession>A0A1I4FX49</accession>
<dbReference type="RefSeq" id="WP_090702757.1">
    <property type="nucleotide sequence ID" value="NZ_FOSP01000043.1"/>
</dbReference>
<name>A0A1I4FX49_9PROT</name>
<dbReference type="SUPFAM" id="SSF52540">
    <property type="entry name" value="P-loop containing nucleoside triphosphate hydrolases"/>
    <property type="match status" value="1"/>
</dbReference>
<proteinExistence type="predicted"/>
<dbReference type="Proteomes" id="UP000199533">
    <property type="component" value="Unassembled WGS sequence"/>
</dbReference>
<dbReference type="AlphaFoldDB" id="A0A1I4FX49"/>
<gene>
    <name evidence="1" type="ORF">SAMN05216302_104322</name>
</gene>